<dbReference type="RefSeq" id="WP_158767813.1">
    <property type="nucleotide sequence ID" value="NZ_CP047045.1"/>
</dbReference>
<dbReference type="Pfam" id="PF04151">
    <property type="entry name" value="PPC"/>
    <property type="match status" value="3"/>
</dbReference>
<feature type="region of interest" description="Disordered" evidence="1">
    <location>
        <begin position="256"/>
        <end position="283"/>
    </location>
</feature>
<evidence type="ECO:0000313" key="4">
    <source>
        <dbReference type="EMBL" id="QGZ96992.1"/>
    </source>
</evidence>
<evidence type="ECO:0000256" key="2">
    <source>
        <dbReference type="SAM" id="SignalP"/>
    </source>
</evidence>
<feature type="domain" description="Peptidase C-terminal archaeal/bacterial" evidence="3">
    <location>
        <begin position="291"/>
        <end position="361"/>
    </location>
</feature>
<dbReference type="KEGG" id="tsv:DSM104635_03857"/>
<feature type="domain" description="Peptidase C-terminal archaeal/bacterial" evidence="3">
    <location>
        <begin position="638"/>
        <end position="707"/>
    </location>
</feature>
<feature type="domain" description="Peptidase C-terminal archaeal/bacterial" evidence="3">
    <location>
        <begin position="406"/>
        <end position="478"/>
    </location>
</feature>
<reference evidence="5" key="1">
    <citation type="submission" date="2019-12" db="EMBL/GenBank/DDBJ databases">
        <title>Complete genome of Terracaulis silvestris 0127_4.</title>
        <authorList>
            <person name="Vieira S."/>
            <person name="Riedel T."/>
            <person name="Sproer C."/>
            <person name="Pascual J."/>
            <person name="Boedeker C."/>
            <person name="Overmann J."/>
        </authorList>
    </citation>
    <scope>NUCLEOTIDE SEQUENCE [LARGE SCALE GENOMIC DNA]</scope>
    <source>
        <strain evidence="5">0127_4</strain>
    </source>
</reference>
<keyword evidence="2" id="KW-0732">Signal</keyword>
<dbReference type="SUPFAM" id="SSF89260">
    <property type="entry name" value="Collagen-binding domain"/>
    <property type="match status" value="1"/>
</dbReference>
<keyword evidence="5" id="KW-1185">Reference proteome</keyword>
<accession>A0A6I6MZB9</accession>
<feature type="compositionally biased region" description="Polar residues" evidence="1">
    <location>
        <begin position="256"/>
        <end position="269"/>
    </location>
</feature>
<sequence length="723" mass="75881">MRGKLFFGAATAALLMFTASASAQQSDPAGDASTTARLDGAASGELSPAGDKDWYRLRVEQGQRYSFALDGVPDAEGAAVDPMIGIYDAEGNQLAFNDDANGTLNAALQWSPSESGDVFVEVGAFMDTGMGPYRLAVSSGPAPTDDVGNDVSTRARIQAGRPVTGNIEYEGDGDFYRLSARTSQRYSITLSNAGGDGGLADPFLRVVDGEGNELASNDDADDLNSALEFVPTQNGDVFVEARGFADANTGAYTLSVSTERAPSDNTSGDRNTRGRINAGGNVEGDLSFPADQDWYRIRLQEGQSYRFTLNSAGANPLSDPLLHVYNSAGEEVGVDDDGGEGFNSYLEFTAPSTGNYFLGASAFGEASTGGYALGVREGDIPADNTTDASLTPDGDYREGVLSPAGDRDWYRLNLAEGQGLRVGLAGTGTPDTLGDPLLVLYGPDGAEILRDDDGGDALNAWFEYSATQAGTHYLEVRGFTEDAAGRYAVSITGGEIGGSAEMAEYIAPNGEGRVSTIGTPDDTDWYSVELIEGRPYRFYADGMDPDPLADPLLTIYDSQGAQVAVDDDGGSGVNSYLGFTSPTGGSYFAGVSSFNSSGAGRYQLRVIDTDVPGHAYTDEMLDAAGDDRIGNIEISGDIDAYRVELEAGVRYVIEVNGHGDDPLGDAFLTIADGEGTRVTSDDDSGSGMDARLQFTPENAGTFLIQASGLGGSTGWYQVSIMRQ</sequence>
<gene>
    <name evidence="4" type="ORF">DSM104635_03857</name>
</gene>
<organism evidence="4 5">
    <name type="scientific">Terricaulis silvestris</name>
    <dbReference type="NCBI Taxonomy" id="2686094"/>
    <lineage>
        <taxon>Bacteria</taxon>
        <taxon>Pseudomonadati</taxon>
        <taxon>Pseudomonadota</taxon>
        <taxon>Alphaproteobacteria</taxon>
        <taxon>Caulobacterales</taxon>
        <taxon>Caulobacteraceae</taxon>
        <taxon>Terricaulis</taxon>
    </lineage>
</organism>
<dbReference type="Gene3D" id="2.60.120.380">
    <property type="match status" value="6"/>
</dbReference>
<protein>
    <recommendedName>
        <fullName evidence="3">Peptidase C-terminal archaeal/bacterial domain-containing protein</fullName>
    </recommendedName>
</protein>
<proteinExistence type="predicted"/>
<dbReference type="Proteomes" id="UP000431269">
    <property type="component" value="Chromosome"/>
</dbReference>
<evidence type="ECO:0000256" key="1">
    <source>
        <dbReference type="SAM" id="MobiDB-lite"/>
    </source>
</evidence>
<evidence type="ECO:0000313" key="5">
    <source>
        <dbReference type="Proteomes" id="UP000431269"/>
    </source>
</evidence>
<name>A0A6I6MZB9_9CAUL</name>
<evidence type="ECO:0000259" key="3">
    <source>
        <dbReference type="Pfam" id="PF04151"/>
    </source>
</evidence>
<feature type="signal peptide" evidence="2">
    <location>
        <begin position="1"/>
        <end position="23"/>
    </location>
</feature>
<dbReference type="AlphaFoldDB" id="A0A6I6MZB9"/>
<dbReference type="EMBL" id="CP047045">
    <property type="protein sequence ID" value="QGZ96992.1"/>
    <property type="molecule type" value="Genomic_DNA"/>
</dbReference>
<dbReference type="InterPro" id="IPR007280">
    <property type="entry name" value="Peptidase_C_arc/bac"/>
</dbReference>
<feature type="chain" id="PRO_5026056292" description="Peptidase C-terminal archaeal/bacterial domain-containing protein" evidence="2">
    <location>
        <begin position="24"/>
        <end position="723"/>
    </location>
</feature>